<dbReference type="PATRIC" id="fig|294671.3.peg.482"/>
<feature type="domain" description="KOW" evidence="1">
    <location>
        <begin position="6"/>
        <end position="36"/>
    </location>
</feature>
<evidence type="ECO:0000259" key="1">
    <source>
        <dbReference type="Pfam" id="PF00467"/>
    </source>
</evidence>
<dbReference type="GeneID" id="8770531"/>
<name>A0A126QXY9_METOL</name>
<dbReference type="Proteomes" id="UP000066376">
    <property type="component" value="Chromosome"/>
</dbReference>
<dbReference type="InterPro" id="IPR014722">
    <property type="entry name" value="Rib_uL2_dom2"/>
</dbReference>
<protein>
    <submittedName>
        <fullName evidence="3">50S ribosomal protein L14e</fullName>
    </submittedName>
    <submittedName>
        <fullName evidence="4">LSU ribosomal protein L14E</fullName>
    </submittedName>
    <submittedName>
        <fullName evidence="2">Ribosomal protein L14e Rpl14e</fullName>
    </submittedName>
</protein>
<evidence type="ECO:0000313" key="5">
    <source>
        <dbReference type="Proteomes" id="UP000066376"/>
    </source>
</evidence>
<dbReference type="EMBL" id="SUTG01000029">
    <property type="protein sequence ID" value="MBE6512757.1"/>
    <property type="molecule type" value="Genomic_DNA"/>
</dbReference>
<organism evidence="2 5">
    <name type="scientific">Methanobrevibacter olleyae</name>
    <dbReference type="NCBI Taxonomy" id="294671"/>
    <lineage>
        <taxon>Archaea</taxon>
        <taxon>Methanobacteriati</taxon>
        <taxon>Methanobacteriota</taxon>
        <taxon>Methanomada group</taxon>
        <taxon>Methanobacteria</taxon>
        <taxon>Methanobacteriales</taxon>
        <taxon>Methanobacteriaceae</taxon>
        <taxon>Methanobrevibacter</taxon>
    </lineage>
</organism>
<reference evidence="5" key="2">
    <citation type="submission" date="2016-02" db="EMBL/GenBank/DDBJ databases">
        <title>The draft genome sequence of the rumen methanogen Methanobrevibacter olleyae YLM1.</title>
        <authorList>
            <consortium name="New Zealand Agricultural Greenhouse Gas Research Centre/Pastoral Greenhouse Gas Research Consortium"/>
            <person name="Kelly W.J."/>
            <person name="Li D."/>
            <person name="Lambie S.C."/>
            <person name="Attwood G.T."/>
            <person name="Altermann E."/>
            <person name="Leahy S.C."/>
        </authorList>
    </citation>
    <scope>NUCLEOTIDE SEQUENCE [LARGE SCALE GENOMIC DNA]</scope>
    <source>
        <strain evidence="5">YLM1</strain>
    </source>
</reference>
<reference evidence="3" key="5">
    <citation type="submission" date="2019-04" db="EMBL/GenBank/DDBJ databases">
        <title>Evolution of Biomass-Degrading Anaerobic Consortia Revealed by Metagenomics.</title>
        <authorList>
            <person name="Peng X."/>
        </authorList>
    </citation>
    <scope>NUCLEOTIDE SEQUENCE</scope>
    <source>
        <strain evidence="3">SIG14</strain>
    </source>
</reference>
<dbReference type="Pfam" id="PF00467">
    <property type="entry name" value="KOW"/>
    <property type="match status" value="1"/>
</dbReference>
<dbReference type="AlphaFoldDB" id="A0A126QXY9"/>
<keyword evidence="2" id="KW-0687">Ribonucleoprotein</keyword>
<keyword evidence="5" id="KW-1185">Reference proteome</keyword>
<reference evidence="4" key="3">
    <citation type="submission" date="2016-10" db="EMBL/GenBank/DDBJ databases">
        <authorList>
            <person name="de Groot N.N."/>
        </authorList>
    </citation>
    <scope>NUCLEOTIDE SEQUENCE [LARGE SCALE GENOMIC DNA]</scope>
    <source>
        <strain evidence="4">DSM 16632</strain>
    </source>
</reference>
<dbReference type="NCBIfam" id="NF003320">
    <property type="entry name" value="PRK04333.1"/>
    <property type="match status" value="1"/>
</dbReference>
<dbReference type="GO" id="GO:0005840">
    <property type="term" value="C:ribosome"/>
    <property type="evidence" value="ECO:0007669"/>
    <property type="project" value="UniProtKB-KW"/>
</dbReference>
<dbReference type="EMBL" id="CP014265">
    <property type="protein sequence ID" value="AMK15023.1"/>
    <property type="molecule type" value="Genomic_DNA"/>
</dbReference>
<dbReference type="CDD" id="cd23702">
    <property type="entry name" value="eL14"/>
    <property type="match status" value="1"/>
</dbReference>
<dbReference type="STRING" id="294671.YLM1_0466"/>
<dbReference type="Gene3D" id="2.30.30.30">
    <property type="match status" value="1"/>
</dbReference>
<evidence type="ECO:0000313" key="3">
    <source>
        <dbReference type="EMBL" id="MBE6512757.1"/>
    </source>
</evidence>
<dbReference type="InterPro" id="IPR005824">
    <property type="entry name" value="KOW"/>
</dbReference>
<dbReference type="InterPro" id="IPR008991">
    <property type="entry name" value="Translation_prot_SH3-like_sf"/>
</dbReference>
<dbReference type="Proteomes" id="UP000732619">
    <property type="component" value="Unassembled WGS sequence"/>
</dbReference>
<accession>A0A126QXY9</accession>
<dbReference type="Proteomes" id="UP000183442">
    <property type="component" value="Unassembled WGS sequence"/>
</dbReference>
<proteinExistence type="predicted"/>
<reference evidence="2 5" key="1">
    <citation type="journal article" date="2016" name="Genome Announc.">
        <title>Draft Genome Sequence of the Rumen Methanogen Methanobrevibacter olleyae YLM1.</title>
        <authorList>
            <person name="Kelly W.J."/>
            <person name="Li D."/>
            <person name="Lambie S.C."/>
            <person name="Cox F."/>
            <person name="Attwood G.T."/>
            <person name="Altermann E."/>
            <person name="Leahy S.C."/>
        </authorList>
    </citation>
    <scope>NUCLEOTIDE SEQUENCE [LARGE SCALE GENOMIC DNA]</scope>
    <source>
        <strain evidence="2 5">YLM1</strain>
    </source>
</reference>
<evidence type="ECO:0000313" key="6">
    <source>
        <dbReference type="Proteomes" id="UP000183442"/>
    </source>
</evidence>
<dbReference type="EMBL" id="FOTL01000023">
    <property type="protein sequence ID" value="SFL61937.1"/>
    <property type="molecule type" value="Genomic_DNA"/>
</dbReference>
<gene>
    <name evidence="3" type="ORF">E7Z75_06420</name>
    <name evidence="4" type="ORF">SAMN02910297_01340</name>
    <name evidence="2" type="ORF">YLM1_0466</name>
</gene>
<dbReference type="RefSeq" id="WP_012955682.1">
    <property type="nucleotide sequence ID" value="NZ_CP014265.1"/>
</dbReference>
<dbReference type="SUPFAM" id="SSF50104">
    <property type="entry name" value="Translation proteins SH3-like domain"/>
    <property type="match status" value="1"/>
</dbReference>
<evidence type="ECO:0000313" key="2">
    <source>
        <dbReference type="EMBL" id="AMK15023.1"/>
    </source>
</evidence>
<keyword evidence="2" id="KW-0689">Ribosomal protein</keyword>
<dbReference type="OrthoDB" id="63594at2157"/>
<reference evidence="6" key="4">
    <citation type="submission" date="2016-10" db="EMBL/GenBank/DDBJ databases">
        <authorList>
            <person name="Varghese N."/>
        </authorList>
    </citation>
    <scope>NUCLEOTIDE SEQUENCE [LARGE SCALE GENOMIC DNA]</scope>
    <source>
        <strain evidence="6">DSM 16632</strain>
    </source>
</reference>
<dbReference type="KEGG" id="mol:YLM1_0466"/>
<evidence type="ECO:0000313" key="4">
    <source>
        <dbReference type="EMBL" id="SFL61937.1"/>
    </source>
</evidence>
<sequence length="55" mass="6171">MAAIEVGRKCIKTAGREAGKECEIVAIIDENFVEVKGDEVKNRRCNINHLEPIME</sequence>